<evidence type="ECO:0000313" key="4">
    <source>
        <dbReference type="Proteomes" id="UP000030184"/>
    </source>
</evidence>
<protein>
    <submittedName>
        <fullName evidence="1">Uncharacterized protein</fullName>
    </submittedName>
</protein>
<gene>
    <name evidence="1" type="ORF">JCM19302_1917</name>
    <name evidence="2" type="ORF">JCM19538_2696</name>
</gene>
<proteinExistence type="predicted"/>
<organism evidence="1 3">
    <name type="scientific">Jejuia pallidilutea</name>
    <dbReference type="NCBI Taxonomy" id="504487"/>
    <lineage>
        <taxon>Bacteria</taxon>
        <taxon>Pseudomonadati</taxon>
        <taxon>Bacteroidota</taxon>
        <taxon>Flavobacteriia</taxon>
        <taxon>Flavobacteriales</taxon>
        <taxon>Flavobacteriaceae</taxon>
        <taxon>Jejuia</taxon>
    </lineage>
</organism>
<evidence type="ECO:0000313" key="2">
    <source>
        <dbReference type="EMBL" id="GAL91082.1"/>
    </source>
</evidence>
<dbReference type="EMBL" id="BBNY01000095">
    <property type="protein sequence ID" value="GAL91082.1"/>
    <property type="molecule type" value="Genomic_DNA"/>
</dbReference>
<dbReference type="EMBL" id="BBNS01000015">
    <property type="protein sequence ID" value="GAL71767.1"/>
    <property type="molecule type" value="Genomic_DNA"/>
</dbReference>
<evidence type="ECO:0000313" key="1">
    <source>
        <dbReference type="EMBL" id="GAL71767.1"/>
    </source>
</evidence>
<reference evidence="4" key="1">
    <citation type="journal article" date="2014" name="Genome Announc.">
        <title>Draft Genome Sequence of Marine Flavobacterium Jejuia pallidilutea Strain 11shimoA1 and Pigmentation Mutants.</title>
        <authorList>
            <person name="Takatani N."/>
            <person name="Nakanishi M."/>
            <person name="Meirelles P."/>
            <person name="Mino S."/>
            <person name="Suda W."/>
            <person name="Oshima K."/>
            <person name="Hattori M."/>
            <person name="Ohkuma M."/>
            <person name="Hosokawa M."/>
            <person name="Miyashita K."/>
            <person name="Thompson F.L."/>
            <person name="Niwa A."/>
            <person name="Sawabe T."/>
            <person name="Sawabe T."/>
        </authorList>
    </citation>
    <scope>NUCLEOTIDE SEQUENCE [LARGE SCALE GENOMIC DNA]</scope>
    <source>
        <strain evidence="4">JCM 19538</strain>
    </source>
</reference>
<sequence>MLFNIQNFFWVFFILIKKNDKMYGNTLCFRRNIWIEFFNLKQRERLI</sequence>
<dbReference type="AlphaFoldDB" id="A0A090WWK9"/>
<comment type="caution">
    <text evidence="1">The sequence shown here is derived from an EMBL/GenBank/DDBJ whole genome shotgun (WGS) entry which is preliminary data.</text>
</comment>
<accession>A0A090WWK9</accession>
<evidence type="ECO:0000313" key="3">
    <source>
        <dbReference type="Proteomes" id="UP000029646"/>
    </source>
</evidence>
<dbReference type="Proteomes" id="UP000029646">
    <property type="component" value="Unassembled WGS sequence"/>
</dbReference>
<name>A0A090WWK9_9FLAO</name>
<dbReference type="Proteomes" id="UP000030184">
    <property type="component" value="Unassembled WGS sequence"/>
</dbReference>
<keyword evidence="4" id="KW-1185">Reference proteome</keyword>